<evidence type="ECO:0000313" key="2">
    <source>
        <dbReference type="Proteomes" id="UP000613160"/>
    </source>
</evidence>
<dbReference type="AlphaFoldDB" id="A0A916YBT6"/>
<dbReference type="Proteomes" id="UP000613160">
    <property type="component" value="Unassembled WGS sequence"/>
</dbReference>
<gene>
    <name evidence="1" type="ORF">GCM10011335_47520</name>
</gene>
<sequence length="81" mass="8565">MKDACIQSSPASRARAAKPMKETVRISAGGLKIPSMPLAIQWNAEGSAVLSSLALMSAVRFLVSAPCRRAKKGRPFGRPLA</sequence>
<proteinExistence type="predicted"/>
<comment type="caution">
    <text evidence="1">The sequence shown here is derived from an EMBL/GenBank/DDBJ whole genome shotgun (WGS) entry which is preliminary data.</text>
</comment>
<reference evidence="1" key="1">
    <citation type="journal article" date="2014" name="Int. J. Syst. Evol. Microbiol.">
        <title>Complete genome sequence of Corynebacterium casei LMG S-19264T (=DSM 44701T), isolated from a smear-ripened cheese.</title>
        <authorList>
            <consortium name="US DOE Joint Genome Institute (JGI-PGF)"/>
            <person name="Walter F."/>
            <person name="Albersmeier A."/>
            <person name="Kalinowski J."/>
            <person name="Ruckert C."/>
        </authorList>
    </citation>
    <scope>NUCLEOTIDE SEQUENCE</scope>
    <source>
        <strain evidence="1">CGMCC 1.15493</strain>
    </source>
</reference>
<evidence type="ECO:0000313" key="1">
    <source>
        <dbReference type="EMBL" id="GGD39262.1"/>
    </source>
</evidence>
<accession>A0A916YBT6</accession>
<name>A0A916YBT6_9HYPH</name>
<protein>
    <submittedName>
        <fullName evidence="1">Uncharacterized protein</fullName>
    </submittedName>
</protein>
<organism evidence="1 2">
    <name type="scientific">Aureimonas glaciei</name>
    <dbReference type="NCBI Taxonomy" id="1776957"/>
    <lineage>
        <taxon>Bacteria</taxon>
        <taxon>Pseudomonadati</taxon>
        <taxon>Pseudomonadota</taxon>
        <taxon>Alphaproteobacteria</taxon>
        <taxon>Hyphomicrobiales</taxon>
        <taxon>Aurantimonadaceae</taxon>
        <taxon>Aureimonas</taxon>
    </lineage>
</organism>
<keyword evidence="2" id="KW-1185">Reference proteome</keyword>
<dbReference type="EMBL" id="BMJJ01000015">
    <property type="protein sequence ID" value="GGD39262.1"/>
    <property type="molecule type" value="Genomic_DNA"/>
</dbReference>
<reference evidence="1" key="2">
    <citation type="submission" date="2020-09" db="EMBL/GenBank/DDBJ databases">
        <authorList>
            <person name="Sun Q."/>
            <person name="Zhou Y."/>
        </authorList>
    </citation>
    <scope>NUCLEOTIDE SEQUENCE</scope>
    <source>
        <strain evidence="1">CGMCC 1.15493</strain>
    </source>
</reference>